<organism evidence="1 2">
    <name type="scientific">Lepagella muris</name>
    <dbReference type="NCBI Taxonomy" id="3032870"/>
    <lineage>
        <taxon>Bacteria</taxon>
        <taxon>Pseudomonadati</taxon>
        <taxon>Bacteroidota</taxon>
        <taxon>Bacteroidia</taxon>
        <taxon>Bacteroidales</taxon>
        <taxon>Muribaculaceae</taxon>
        <taxon>Lepagella</taxon>
    </lineage>
</organism>
<reference evidence="1" key="1">
    <citation type="submission" date="2019-04" db="EMBL/GenBank/DDBJ databases">
        <title>Microbes associate with the intestines of laboratory mice.</title>
        <authorList>
            <person name="Navarre W."/>
            <person name="Wong E."/>
            <person name="Huang K."/>
            <person name="Tropini C."/>
            <person name="Ng K."/>
            <person name="Yu B."/>
        </authorList>
    </citation>
    <scope>NUCLEOTIDE SEQUENCE</scope>
    <source>
        <strain evidence="1">NM04_E33</strain>
    </source>
</reference>
<dbReference type="Proteomes" id="UP000306319">
    <property type="component" value="Unassembled WGS sequence"/>
</dbReference>
<accession>A0AC61RH74</accession>
<proteinExistence type="predicted"/>
<name>A0AC61RH74_9BACT</name>
<evidence type="ECO:0000313" key="2">
    <source>
        <dbReference type="Proteomes" id="UP000306319"/>
    </source>
</evidence>
<sequence length="116" mass="12702">MPCFAGSVSQDGSLVFNGVYDRMTMLGADASLPLGKLVVRSEFAEYLGEVQTPTQIETNPQKKNTLNFLIGIDWYPGNDWTIAAQYSHKYIAGFSTGIAGYRNSGLATLRIAKDLF</sequence>
<evidence type="ECO:0000313" key="1">
    <source>
        <dbReference type="EMBL" id="TGY78939.1"/>
    </source>
</evidence>
<protein>
    <submittedName>
        <fullName evidence="1">Uncharacterized protein</fullName>
    </submittedName>
</protein>
<dbReference type="EMBL" id="SRYB01000009">
    <property type="protein sequence ID" value="TGY78939.1"/>
    <property type="molecule type" value="Genomic_DNA"/>
</dbReference>
<keyword evidence="2" id="KW-1185">Reference proteome</keyword>
<gene>
    <name evidence="1" type="ORF">E5331_07685</name>
</gene>
<comment type="caution">
    <text evidence="1">The sequence shown here is derived from an EMBL/GenBank/DDBJ whole genome shotgun (WGS) entry which is preliminary data.</text>
</comment>